<keyword evidence="3" id="KW-0560">Oxidoreductase</keyword>
<dbReference type="InterPro" id="IPR013154">
    <property type="entry name" value="ADH-like_N"/>
</dbReference>
<keyword evidence="6" id="KW-1185">Reference proteome</keyword>
<evidence type="ECO:0000256" key="1">
    <source>
        <dbReference type="ARBA" id="ARBA00008072"/>
    </source>
</evidence>
<dbReference type="OrthoDB" id="3509362at2759"/>
<evidence type="ECO:0000313" key="6">
    <source>
        <dbReference type="Proteomes" id="UP000243723"/>
    </source>
</evidence>
<evidence type="ECO:0000313" key="5">
    <source>
        <dbReference type="EMBL" id="PSK34553.1"/>
    </source>
</evidence>
<protein>
    <submittedName>
        <fullName evidence="5">Zinc-binding alcohol dehydrogenase domain-containing protein cipB</fullName>
    </submittedName>
</protein>
<accession>A0A2P7YF13</accession>
<dbReference type="Gene3D" id="3.90.180.10">
    <property type="entry name" value="Medium-chain alcohol dehydrogenases, catalytic domain"/>
    <property type="match status" value="1"/>
</dbReference>
<name>A0A2P7YF13_9PEZI</name>
<evidence type="ECO:0000256" key="2">
    <source>
        <dbReference type="ARBA" id="ARBA00011245"/>
    </source>
</evidence>
<dbReference type="InterPro" id="IPR036291">
    <property type="entry name" value="NAD(P)-bd_dom_sf"/>
</dbReference>
<dbReference type="InterPro" id="IPR011032">
    <property type="entry name" value="GroES-like_sf"/>
</dbReference>
<evidence type="ECO:0000256" key="3">
    <source>
        <dbReference type="ARBA" id="ARBA00023002"/>
    </source>
</evidence>
<dbReference type="SUPFAM" id="SSF51735">
    <property type="entry name" value="NAD(P)-binding Rossmann-fold domains"/>
    <property type="match status" value="1"/>
</dbReference>
<dbReference type="EMBL" id="NHZQ01000447">
    <property type="protein sequence ID" value="PSK34553.1"/>
    <property type="molecule type" value="Genomic_DNA"/>
</dbReference>
<dbReference type="InterPro" id="IPR047122">
    <property type="entry name" value="Trans-enoyl_RdTase-like"/>
</dbReference>
<dbReference type="GO" id="GO:0016651">
    <property type="term" value="F:oxidoreductase activity, acting on NAD(P)H"/>
    <property type="evidence" value="ECO:0007669"/>
    <property type="project" value="InterPro"/>
</dbReference>
<gene>
    <name evidence="5" type="ORF">B9Z65_8879</name>
</gene>
<comment type="subunit">
    <text evidence="2">Monomer.</text>
</comment>
<dbReference type="PANTHER" id="PTHR45348:SF2">
    <property type="entry name" value="ZINC-TYPE ALCOHOL DEHYDROGENASE-LIKE PROTEIN C2E1P3.01"/>
    <property type="match status" value="1"/>
</dbReference>
<reference evidence="5 6" key="1">
    <citation type="submission" date="2017-05" db="EMBL/GenBank/DDBJ databases">
        <title>Draft genome sequence of Elsinoe australis.</title>
        <authorList>
            <person name="Cheng Q."/>
        </authorList>
    </citation>
    <scope>NUCLEOTIDE SEQUENCE [LARGE SCALE GENOMIC DNA]</scope>
    <source>
        <strain evidence="5 6">NL1</strain>
    </source>
</reference>
<dbReference type="SUPFAM" id="SSF50129">
    <property type="entry name" value="GroES-like"/>
    <property type="match status" value="1"/>
</dbReference>
<evidence type="ECO:0000259" key="4">
    <source>
        <dbReference type="SMART" id="SM00829"/>
    </source>
</evidence>
<dbReference type="Proteomes" id="UP000243723">
    <property type="component" value="Unassembled WGS sequence"/>
</dbReference>
<dbReference type="CDD" id="cd08249">
    <property type="entry name" value="enoyl_reductase_like"/>
    <property type="match status" value="1"/>
</dbReference>
<sequence>MPHLAAFIEAPRTPFVLKEVETAQPGSDDLLVRNELIGLVPVDAKIAKYAALPVPYPYVLGLSFGGTVTAVGSAVTKFQVGDRVAVAKPTSVGNNYSPFQQFVLAKEAYTAKVPASADLHGPVGTVGNITTVIGLLSGTIGLQRPDLSRPTTRLGKKVLIYGGTSSFGTIAIQYLTQAGYDVVTTTSPKNRELTSQLGATQVIDHTQDAEIVREALLAAGPYENIVDAISLPNTVNITAAVLSTQGGGTLYTLTPPMGPENIPGNVERRFHAWPTVLEEEKNADLLKWSLGGYYQQALAENRLIHLPAVKIDGGLKGLEKACDVLDKGVSATKVVVDPWE</sequence>
<dbReference type="SMART" id="SM00829">
    <property type="entry name" value="PKS_ER"/>
    <property type="match status" value="1"/>
</dbReference>
<dbReference type="InterPro" id="IPR020843">
    <property type="entry name" value="ER"/>
</dbReference>
<proteinExistence type="inferred from homology"/>
<dbReference type="Gene3D" id="3.40.50.720">
    <property type="entry name" value="NAD(P)-binding Rossmann-like Domain"/>
    <property type="match status" value="1"/>
</dbReference>
<comment type="caution">
    <text evidence="5">The sequence shown here is derived from an EMBL/GenBank/DDBJ whole genome shotgun (WGS) entry which is preliminary data.</text>
</comment>
<dbReference type="PANTHER" id="PTHR45348">
    <property type="entry name" value="HYPOTHETICAL OXIDOREDUCTASE (EUROFUNG)"/>
    <property type="match status" value="1"/>
</dbReference>
<dbReference type="Pfam" id="PF08240">
    <property type="entry name" value="ADH_N"/>
    <property type="match status" value="1"/>
</dbReference>
<dbReference type="AlphaFoldDB" id="A0A2P7YF13"/>
<comment type="similarity">
    <text evidence="1">Belongs to the zinc-containing alcohol dehydrogenase family.</text>
</comment>
<feature type="domain" description="Enoyl reductase (ER)" evidence="4">
    <location>
        <begin position="6"/>
        <end position="336"/>
    </location>
</feature>
<dbReference type="STRING" id="40998.A0A2P7YF13"/>
<organism evidence="5 6">
    <name type="scientific">Elsinoe australis</name>
    <dbReference type="NCBI Taxonomy" id="40998"/>
    <lineage>
        <taxon>Eukaryota</taxon>
        <taxon>Fungi</taxon>
        <taxon>Dikarya</taxon>
        <taxon>Ascomycota</taxon>
        <taxon>Pezizomycotina</taxon>
        <taxon>Dothideomycetes</taxon>
        <taxon>Dothideomycetidae</taxon>
        <taxon>Myriangiales</taxon>
        <taxon>Elsinoaceae</taxon>
        <taxon>Elsinoe</taxon>
    </lineage>
</organism>